<keyword evidence="3 6" id="KW-0812">Transmembrane</keyword>
<keyword evidence="5 6" id="KW-0472">Membrane</keyword>
<feature type="transmembrane region" description="Helical" evidence="6">
    <location>
        <begin position="106"/>
        <end position="123"/>
    </location>
</feature>
<evidence type="ECO:0000256" key="4">
    <source>
        <dbReference type="ARBA" id="ARBA00022989"/>
    </source>
</evidence>
<sequence length="306" mass="34672">MMIRLYVLILCFGVLLLYLVGKRWQLMQKNISLGEANSLLKTTLNQNNTQSTARRLVWGARGFVQTYIDLFYRRQRKVLIRNIVIVIGVIMGALIFNKFVTHQDELGVIGAGFILSLLVLVRVEKRILQKSFSRVFPEALSVINGALTSGTSISQALADCALIMPEPLGEEFGRISRRLNVGEAPERVLKASYKRLPFKEYYFFTVAILINLKSGARLREVLLRLGKTVANAKAIESKKMAMTSEVRMSSKITAIIPFMFLIGLQYLSPINYEYIMNDPDGRGILYYFLGSEAFGMVCVMFLMRKL</sequence>
<dbReference type="AlphaFoldDB" id="A0A2C6DMJ8"/>
<dbReference type="OrthoDB" id="5611741at2"/>
<evidence type="ECO:0000313" key="8">
    <source>
        <dbReference type="EMBL" id="PHI29994.1"/>
    </source>
</evidence>
<dbReference type="STRING" id="1111728.GCA_000427805_01683"/>
<feature type="transmembrane region" description="Helical" evidence="6">
    <location>
        <begin position="252"/>
        <end position="272"/>
    </location>
</feature>
<organism evidence="8 9">
    <name type="scientific">Budvicia aquatica</name>
    <dbReference type="NCBI Taxonomy" id="82979"/>
    <lineage>
        <taxon>Bacteria</taxon>
        <taxon>Pseudomonadati</taxon>
        <taxon>Pseudomonadota</taxon>
        <taxon>Gammaproteobacteria</taxon>
        <taxon>Enterobacterales</taxon>
        <taxon>Budviciaceae</taxon>
        <taxon>Budvicia</taxon>
    </lineage>
</organism>
<keyword evidence="9" id="KW-1185">Reference proteome</keyword>
<evidence type="ECO:0000259" key="7">
    <source>
        <dbReference type="Pfam" id="PF00482"/>
    </source>
</evidence>
<evidence type="ECO:0000256" key="1">
    <source>
        <dbReference type="ARBA" id="ARBA00004651"/>
    </source>
</evidence>
<reference evidence="9" key="1">
    <citation type="submission" date="2017-09" db="EMBL/GenBank/DDBJ databases">
        <title>FDA dAtabase for Regulatory Grade micrObial Sequences (FDA-ARGOS): Supporting development and validation of Infectious Disease Dx tests.</title>
        <authorList>
            <person name="Minogue T."/>
            <person name="Wolcott M."/>
            <person name="Wasieloski L."/>
            <person name="Aguilar W."/>
            <person name="Moore D."/>
            <person name="Tallon L."/>
            <person name="Sadzewicz L."/>
            <person name="Ott S."/>
            <person name="Zhao X."/>
            <person name="Nagaraj S."/>
            <person name="Vavikolanu K."/>
            <person name="Aluvathingal J."/>
            <person name="Nadendla S."/>
            <person name="Sichtig H."/>
        </authorList>
    </citation>
    <scope>NUCLEOTIDE SEQUENCE [LARGE SCALE GENOMIC DNA]</scope>
    <source>
        <strain evidence="9">FDAARGOS_387</strain>
    </source>
</reference>
<evidence type="ECO:0000256" key="3">
    <source>
        <dbReference type="ARBA" id="ARBA00022692"/>
    </source>
</evidence>
<feature type="domain" description="Type II secretion system protein GspF" evidence="7">
    <location>
        <begin position="141"/>
        <end position="262"/>
    </location>
</feature>
<evidence type="ECO:0000313" key="9">
    <source>
        <dbReference type="Proteomes" id="UP000224974"/>
    </source>
</evidence>
<feature type="transmembrane region" description="Helical" evidence="6">
    <location>
        <begin position="78"/>
        <end position="100"/>
    </location>
</feature>
<feature type="transmembrane region" description="Helical" evidence="6">
    <location>
        <begin position="6"/>
        <end position="21"/>
    </location>
</feature>
<dbReference type="PANTHER" id="PTHR35007:SF2">
    <property type="entry name" value="PILUS ASSEMBLE PROTEIN"/>
    <property type="match status" value="1"/>
</dbReference>
<dbReference type="PANTHER" id="PTHR35007">
    <property type="entry name" value="INTEGRAL MEMBRANE PROTEIN-RELATED"/>
    <property type="match status" value="1"/>
</dbReference>
<protein>
    <recommendedName>
        <fullName evidence="7">Type II secretion system protein GspF domain-containing protein</fullName>
    </recommendedName>
</protein>
<feature type="transmembrane region" description="Helical" evidence="6">
    <location>
        <begin position="284"/>
        <end position="303"/>
    </location>
</feature>
<evidence type="ECO:0000256" key="5">
    <source>
        <dbReference type="ARBA" id="ARBA00023136"/>
    </source>
</evidence>
<dbReference type="EMBL" id="PDDX01000001">
    <property type="protein sequence ID" value="PHI29994.1"/>
    <property type="molecule type" value="Genomic_DNA"/>
</dbReference>
<comment type="caution">
    <text evidence="8">The sequence shown here is derived from an EMBL/GenBank/DDBJ whole genome shotgun (WGS) entry which is preliminary data.</text>
</comment>
<comment type="subcellular location">
    <subcellularLocation>
        <location evidence="1">Cell membrane</location>
        <topology evidence="1">Multi-pass membrane protein</topology>
    </subcellularLocation>
</comment>
<dbReference type="Pfam" id="PF00482">
    <property type="entry name" value="T2SSF"/>
    <property type="match status" value="1"/>
</dbReference>
<gene>
    <name evidence="8" type="ORF">CRN84_11915</name>
</gene>
<dbReference type="InterPro" id="IPR018076">
    <property type="entry name" value="T2SS_GspF_dom"/>
</dbReference>
<accession>A0A2C6DMJ8</accession>
<dbReference type="Proteomes" id="UP000224974">
    <property type="component" value="Unassembled WGS sequence"/>
</dbReference>
<evidence type="ECO:0000256" key="2">
    <source>
        <dbReference type="ARBA" id="ARBA00022475"/>
    </source>
</evidence>
<evidence type="ECO:0000256" key="6">
    <source>
        <dbReference type="SAM" id="Phobius"/>
    </source>
</evidence>
<keyword evidence="4 6" id="KW-1133">Transmembrane helix</keyword>
<dbReference type="GO" id="GO:0005886">
    <property type="term" value="C:plasma membrane"/>
    <property type="evidence" value="ECO:0007669"/>
    <property type="project" value="UniProtKB-SubCell"/>
</dbReference>
<keyword evidence="2" id="KW-1003">Cell membrane</keyword>
<dbReference type="RefSeq" id="WP_051323517.1">
    <property type="nucleotide sequence ID" value="NZ_CAADJA010000002.1"/>
</dbReference>
<proteinExistence type="predicted"/>
<name>A0A2C6DMJ8_9GAMM</name>